<evidence type="ECO:0000259" key="2">
    <source>
        <dbReference type="Pfam" id="PF17829"/>
    </source>
</evidence>
<keyword evidence="1 3" id="KW-0378">Hydrolase</keyword>
<accession>A0A2N3IBU2</accession>
<dbReference type="GO" id="GO:0016787">
    <property type="term" value="F:hydrolase activity"/>
    <property type="evidence" value="ECO:0007669"/>
    <property type="project" value="UniProtKB-KW"/>
</dbReference>
<dbReference type="InterPro" id="IPR029018">
    <property type="entry name" value="Hex-like_dom2"/>
</dbReference>
<dbReference type="Pfam" id="PF17829">
    <property type="entry name" value="GH115_C"/>
    <property type="match status" value="1"/>
</dbReference>
<name>A0A2N3IBU2_9BACT</name>
<feature type="domain" description="Gylcosyl hydrolase 115 C-terminal" evidence="2">
    <location>
        <begin position="671"/>
        <end position="820"/>
    </location>
</feature>
<dbReference type="GO" id="GO:0005975">
    <property type="term" value="P:carbohydrate metabolic process"/>
    <property type="evidence" value="ECO:0007669"/>
    <property type="project" value="UniProtKB-ARBA"/>
</dbReference>
<dbReference type="PANTHER" id="PTHR37842">
    <property type="match status" value="1"/>
</dbReference>
<dbReference type="InterPro" id="IPR031924">
    <property type="entry name" value="GH115"/>
</dbReference>
<dbReference type="Proteomes" id="UP000233618">
    <property type="component" value="Unassembled WGS sequence"/>
</dbReference>
<organism evidence="3 4">
    <name type="scientific">Labilibaculum manganireducens</name>
    <dbReference type="NCBI Taxonomy" id="1940525"/>
    <lineage>
        <taxon>Bacteria</taxon>
        <taxon>Pseudomonadati</taxon>
        <taxon>Bacteroidota</taxon>
        <taxon>Bacteroidia</taxon>
        <taxon>Marinilabiliales</taxon>
        <taxon>Marinifilaceae</taxon>
        <taxon>Labilibaculum</taxon>
    </lineage>
</organism>
<comment type="caution">
    <text evidence="3">The sequence shown here is derived from an EMBL/GenBank/DDBJ whole genome shotgun (WGS) entry which is preliminary data.</text>
</comment>
<evidence type="ECO:0000256" key="1">
    <source>
        <dbReference type="ARBA" id="ARBA00022801"/>
    </source>
</evidence>
<dbReference type="SUPFAM" id="SSF55545">
    <property type="entry name" value="beta-N-acetylhexosaminidase-like domain"/>
    <property type="match status" value="1"/>
</dbReference>
<dbReference type="Gene3D" id="3.20.20.520">
    <property type="entry name" value="Glycosyl hydrolase family 115"/>
    <property type="match status" value="1"/>
</dbReference>
<sequence length="829" mass="95091">MNKILYAVVVLISVLSCQQKKTDFYTIAGSSSTTTIYVSGQCDSLLRWAVKDVAQSVESITGTKLLIKEANELPETEIGGNSIIVGLYTDELLKNEKFIEDKDWKDVWEQFLIKQDRGKLFIVGSDIRGTVYGLFDMAERIGISPWNWWADVKPLPRDVVNLTLPSEGILQSPSVKFRGIFLNDEDWGLQPWAAKTFEPETGDIGPKTYEKIFQLLLRLKANTIWPAMHHCTKPFFATEGSKEMAGKYHIVLGSSHAEPMLRNNVREWDQQKNGAFNYFSNSKNVQQYWQDRVKETKNAGNECLYSMGMRGIHDSKMEGASSQEEMIDMMHTIIKDQRDMLATALEKSVEEIPQVLVPYKEVLDLYNAGLQVPDDISLMWCDDNYGYIRRLSSREEQKRSGGAGVYYHLSYWGRPHDYLWLSTTQPGLIWYEMTRAYQNGAKKIWIANVGDIKPAEYNTEFFLDLAWDINSINSSGVKDHLRACCARDFGVENADGIADVMQEYYRLAFLRKPEFMGWSQTEPTTKTHLSAFSTDANDNELQRRIDDYQQLVDKADRVKQSVSTNLLDAFFQLVEYPVKGAALINHKFLYAQLADCIADEDDKAIYQSRSQDAYHKIEELTNYYNKGMLSGKWNGMMSAAPRNLPVFAMPDFSAETVMKDTMHYQLDIKPVFIQAKDYTNCRGRNDYNWQSIDGLGSSDAAITLYPLSIHTFKGELPFVEYEFENDQPGEYEIEIRCLPTHSNNFNHELRVQFDENKPEVYPLNTKGRSNEWKTNVLRNFVSVKSKLDITNTGRHQVKIFVNQTGIVIDQLAVKQEAYPAYYEIPNKTN</sequence>
<keyword evidence="4" id="KW-1185">Reference proteome</keyword>
<dbReference type="Gene3D" id="1.20.58.2150">
    <property type="match status" value="1"/>
</dbReference>
<reference evidence="3 4" key="1">
    <citation type="journal article" date="2017" name="Front. Microbiol.">
        <title>Labilibaculum manganireducens gen. nov., sp. nov. and Labilibaculum filiforme sp. nov., Novel Bacteroidetes Isolated from Subsurface Sediments of the Baltic Sea.</title>
        <authorList>
            <person name="Vandieken V."/>
            <person name="Marshall I.P."/>
            <person name="Niemann H."/>
            <person name="Engelen B."/>
            <person name="Cypionka H."/>
        </authorList>
    </citation>
    <scope>NUCLEOTIDE SEQUENCE [LARGE SCALE GENOMIC DNA]</scope>
    <source>
        <strain evidence="3 4">59.10-2M</strain>
    </source>
</reference>
<protein>
    <submittedName>
        <fullName evidence="3">Glycosyl hydrolase</fullName>
    </submittedName>
</protein>
<dbReference type="InterPro" id="IPR042301">
    <property type="entry name" value="GH115_sf"/>
</dbReference>
<dbReference type="InterPro" id="IPR041437">
    <property type="entry name" value="GH115_C"/>
</dbReference>
<evidence type="ECO:0000313" key="4">
    <source>
        <dbReference type="Proteomes" id="UP000233618"/>
    </source>
</evidence>
<dbReference type="EMBL" id="MVDE01000007">
    <property type="protein sequence ID" value="PKQ67767.1"/>
    <property type="molecule type" value="Genomic_DNA"/>
</dbReference>
<dbReference type="Pfam" id="PF15979">
    <property type="entry name" value="Glyco_hydro_115"/>
    <property type="match status" value="1"/>
</dbReference>
<dbReference type="Gene3D" id="3.30.379.10">
    <property type="entry name" value="Chitobiase/beta-hexosaminidase domain 2-like"/>
    <property type="match status" value="1"/>
</dbReference>
<dbReference type="PANTHER" id="PTHR37842:SF2">
    <property type="entry name" value="GYLCOSYL HYDROLASE 115 C-TERMINAL DOMAIN-CONTAINING PROTEIN"/>
    <property type="match status" value="1"/>
</dbReference>
<dbReference type="PROSITE" id="PS51257">
    <property type="entry name" value="PROKAR_LIPOPROTEIN"/>
    <property type="match status" value="1"/>
</dbReference>
<gene>
    <name evidence="3" type="ORF">BZG01_06865</name>
</gene>
<dbReference type="AlphaFoldDB" id="A0A2N3IBU2"/>
<dbReference type="RefSeq" id="WP_101309076.1">
    <property type="nucleotide sequence ID" value="NZ_MVDE01000007.1"/>
</dbReference>
<proteinExistence type="predicted"/>
<evidence type="ECO:0000313" key="3">
    <source>
        <dbReference type="EMBL" id="PKQ67767.1"/>
    </source>
</evidence>